<dbReference type="Proteomes" id="UP000398619">
    <property type="component" value="Unassembled WGS sequence"/>
</dbReference>
<evidence type="ECO:0000259" key="1">
    <source>
        <dbReference type="Pfam" id="PF01548"/>
    </source>
</evidence>
<gene>
    <name evidence="2" type="ORF">DLSSTS7063_01711</name>
</gene>
<dbReference type="GO" id="GO:0003677">
    <property type="term" value="F:DNA binding"/>
    <property type="evidence" value="ECO:0007669"/>
    <property type="project" value="InterPro"/>
</dbReference>
<dbReference type="Pfam" id="PF01548">
    <property type="entry name" value="DEDD_Tnp_IS110"/>
    <property type="match status" value="1"/>
</dbReference>
<dbReference type="EMBL" id="CABHNM010000039">
    <property type="protein sequence ID" value="VUX10187.1"/>
    <property type="molecule type" value="Genomic_DNA"/>
</dbReference>
<sequence>MIYVGIDIAKLNHFASAISSDGEELIKPFKFTNDNDGFQLLISKLDSLDKDSLIIGLESTTHYGDNLVRYLVAKNYKVCVLNPIKTSTMRKNNIRKTKTDKVDTYIICKTLMMQESLRFLTFYDLDLMDLKALDDSVRKPLSSEPS</sequence>
<dbReference type="AlphaFoldDB" id="A0A564TSF3"/>
<dbReference type="InterPro" id="IPR002525">
    <property type="entry name" value="Transp_IS110-like_N"/>
</dbReference>
<protein>
    <submittedName>
        <fullName evidence="2">Transposase</fullName>
    </submittedName>
</protein>
<dbReference type="PANTHER" id="PTHR33055">
    <property type="entry name" value="TRANSPOSASE FOR INSERTION SEQUENCE ELEMENT IS1111A"/>
    <property type="match status" value="1"/>
</dbReference>
<organism evidence="2 3">
    <name type="scientific">Dorea longicatena</name>
    <dbReference type="NCBI Taxonomy" id="88431"/>
    <lineage>
        <taxon>Bacteria</taxon>
        <taxon>Bacillati</taxon>
        <taxon>Bacillota</taxon>
        <taxon>Clostridia</taxon>
        <taxon>Lachnospirales</taxon>
        <taxon>Lachnospiraceae</taxon>
        <taxon>Dorea</taxon>
    </lineage>
</organism>
<dbReference type="InterPro" id="IPR047650">
    <property type="entry name" value="Transpos_IS110"/>
</dbReference>
<dbReference type="PANTHER" id="PTHR33055:SF15">
    <property type="entry name" value="TRANSPOSASE-RELATED"/>
    <property type="match status" value="1"/>
</dbReference>
<name>A0A564TSF3_9FIRM</name>
<evidence type="ECO:0000313" key="2">
    <source>
        <dbReference type="EMBL" id="VUX10187.1"/>
    </source>
</evidence>
<feature type="domain" description="Transposase IS110-like N-terminal" evidence="1">
    <location>
        <begin position="4"/>
        <end position="133"/>
    </location>
</feature>
<dbReference type="GO" id="GO:0006313">
    <property type="term" value="P:DNA transposition"/>
    <property type="evidence" value="ECO:0007669"/>
    <property type="project" value="InterPro"/>
</dbReference>
<evidence type="ECO:0000313" key="3">
    <source>
        <dbReference type="Proteomes" id="UP000398619"/>
    </source>
</evidence>
<reference evidence="2 3" key="1">
    <citation type="submission" date="2019-07" db="EMBL/GenBank/DDBJ databases">
        <authorList>
            <person name="Hibberd C M."/>
            <person name="Gehrig L. J."/>
            <person name="Chang H.-W."/>
            <person name="Venkatesh S."/>
        </authorList>
    </citation>
    <scope>NUCLEOTIDE SEQUENCE [LARGE SCALE GENOMIC DNA]</scope>
    <source>
        <strain evidence="2">Dorea_longicatena_SSTS_Bg7063</strain>
    </source>
</reference>
<proteinExistence type="predicted"/>
<dbReference type="RefSeq" id="WP_243123544.1">
    <property type="nucleotide sequence ID" value="NZ_CABHNM010000039.1"/>
</dbReference>
<accession>A0A564TSF3</accession>
<dbReference type="GO" id="GO:0004803">
    <property type="term" value="F:transposase activity"/>
    <property type="evidence" value="ECO:0007669"/>
    <property type="project" value="InterPro"/>
</dbReference>